<dbReference type="Pfam" id="PF02152">
    <property type="entry name" value="FolB"/>
    <property type="match status" value="1"/>
</dbReference>
<organism evidence="8 9">
    <name type="scientific">Neptuniibacter pectenicola</name>
    <dbReference type="NCBI Taxonomy" id="1806669"/>
    <lineage>
        <taxon>Bacteria</taxon>
        <taxon>Pseudomonadati</taxon>
        <taxon>Pseudomonadota</taxon>
        <taxon>Gammaproteobacteria</taxon>
        <taxon>Oceanospirillales</taxon>
        <taxon>Oceanospirillaceae</taxon>
        <taxon>Neptuniibacter</taxon>
    </lineage>
</organism>
<dbReference type="SUPFAM" id="SSF55620">
    <property type="entry name" value="Tetrahydrobiopterin biosynthesis enzymes-like"/>
    <property type="match status" value="1"/>
</dbReference>
<evidence type="ECO:0000256" key="1">
    <source>
        <dbReference type="ARBA" id="ARBA00005708"/>
    </source>
</evidence>
<dbReference type="PANTHER" id="PTHR42844:SF10">
    <property type="entry name" value="DIHYDRONEOPTERIN TRIPHOSPHATE 2'-EPIMERASE"/>
    <property type="match status" value="1"/>
</dbReference>
<comment type="similarity">
    <text evidence="1">Belongs to the DHNA family.</text>
</comment>
<accession>A0ABU9TP24</accession>
<dbReference type="EMBL" id="JBBMRA010000001">
    <property type="protein sequence ID" value="MEM5535156.1"/>
    <property type="molecule type" value="Genomic_DNA"/>
</dbReference>
<dbReference type="GO" id="GO:0008719">
    <property type="term" value="F:dihydroneopterin triphosphate 2'-epimerase activity"/>
    <property type="evidence" value="ECO:0007669"/>
    <property type="project" value="UniProtKB-EC"/>
</dbReference>
<evidence type="ECO:0000256" key="3">
    <source>
        <dbReference type="ARBA" id="ARBA00043806"/>
    </source>
</evidence>
<evidence type="ECO:0000256" key="2">
    <source>
        <dbReference type="ARBA" id="ARBA00023235"/>
    </source>
</evidence>
<comment type="catalytic activity">
    <reaction evidence="3">
        <text>7,8-dihydroneopterin 3'-triphosphate = 7,8-dihydromonapterin 3'-triphosphate</text>
        <dbReference type="Rhea" id="RHEA:28346"/>
        <dbReference type="ChEBI" id="CHEBI:58462"/>
        <dbReference type="ChEBI" id="CHEBI:61186"/>
        <dbReference type="EC" id="5.1.99.7"/>
    </reaction>
</comment>
<dbReference type="EC" id="5.1.99.7" evidence="4"/>
<keyword evidence="2 8" id="KW-0413">Isomerase</keyword>
<dbReference type="PANTHER" id="PTHR42844">
    <property type="entry name" value="DIHYDRONEOPTERIN ALDOLASE 1-RELATED"/>
    <property type="match status" value="1"/>
</dbReference>
<sequence length="120" mass="13783">MLSNAIINITNLRLRTFIGFNPDEMQKQQDVVINIEIQYPASNGFANDDVEQALNYKTITKEIIHHVENGRFLLLEKLVSDVLDICSAHPWTRYAKVTVDKPHALRFADSVSLSLEWQKD</sequence>
<dbReference type="SMART" id="SM00905">
    <property type="entry name" value="FolB"/>
    <property type="match status" value="1"/>
</dbReference>
<dbReference type="InterPro" id="IPR043133">
    <property type="entry name" value="GTP-CH-I_C/QueF"/>
</dbReference>
<evidence type="ECO:0000256" key="4">
    <source>
        <dbReference type="ARBA" id="ARBA00044039"/>
    </source>
</evidence>
<dbReference type="Proteomes" id="UP001449225">
    <property type="component" value="Unassembled WGS sequence"/>
</dbReference>
<comment type="caution">
    <text evidence="8">The sequence shown here is derived from an EMBL/GenBank/DDBJ whole genome shotgun (WGS) entry which is preliminary data.</text>
</comment>
<proteinExistence type="inferred from homology"/>
<keyword evidence="9" id="KW-1185">Reference proteome</keyword>
<evidence type="ECO:0000259" key="7">
    <source>
        <dbReference type="SMART" id="SM00905"/>
    </source>
</evidence>
<name>A0ABU9TP24_9GAMM</name>
<dbReference type="RefSeq" id="WP_339890519.1">
    <property type="nucleotide sequence ID" value="NZ_CAXBCE010000006.1"/>
</dbReference>
<dbReference type="NCBIfam" id="NF008418">
    <property type="entry name" value="PRK11245.1"/>
    <property type="match status" value="1"/>
</dbReference>
<reference evidence="8 9" key="1">
    <citation type="submission" date="2024-03" db="EMBL/GenBank/DDBJ databases">
        <title>Community enrichment and isolation of bacterial strains for fucoidan degradation.</title>
        <authorList>
            <person name="Sichert A."/>
        </authorList>
    </citation>
    <scope>NUCLEOTIDE SEQUENCE [LARGE SCALE GENOMIC DNA]</scope>
    <source>
        <strain evidence="8 9">AS76</strain>
    </source>
</reference>
<gene>
    <name evidence="8" type="primary">folX</name>
    <name evidence="8" type="ORF">WNY58_02010</name>
</gene>
<evidence type="ECO:0000256" key="5">
    <source>
        <dbReference type="ARBA" id="ARBA00044197"/>
    </source>
</evidence>
<protein>
    <recommendedName>
        <fullName evidence="5">Dihydroneopterin triphosphate 2'-epimerase</fullName>
        <ecNumber evidence="4">5.1.99.7</ecNumber>
    </recommendedName>
    <alternativeName>
        <fullName evidence="6">D-erythro-7,8-dihydroneopterin triphosphate epimerase</fullName>
    </alternativeName>
</protein>
<evidence type="ECO:0000313" key="8">
    <source>
        <dbReference type="EMBL" id="MEM5535156.1"/>
    </source>
</evidence>
<evidence type="ECO:0000313" key="9">
    <source>
        <dbReference type="Proteomes" id="UP001449225"/>
    </source>
</evidence>
<evidence type="ECO:0000256" key="6">
    <source>
        <dbReference type="ARBA" id="ARBA00044306"/>
    </source>
</evidence>
<feature type="domain" description="Dihydroneopterin aldolase/epimerase" evidence="7">
    <location>
        <begin position="7"/>
        <end position="117"/>
    </location>
</feature>
<dbReference type="InterPro" id="IPR006157">
    <property type="entry name" value="FolB_dom"/>
</dbReference>
<dbReference type="InterPro" id="IPR006156">
    <property type="entry name" value="Dihydroneopterin_aldolase"/>
</dbReference>
<dbReference type="NCBIfam" id="TIGR00526">
    <property type="entry name" value="folB_dom"/>
    <property type="match status" value="1"/>
</dbReference>
<dbReference type="Gene3D" id="3.30.1130.10">
    <property type="match status" value="1"/>
</dbReference>